<protein>
    <submittedName>
        <fullName evidence="1">Uncharacterized protein</fullName>
    </submittedName>
</protein>
<comment type="caution">
    <text evidence="1">The sequence shown here is derived from an EMBL/GenBank/DDBJ whole genome shotgun (WGS) entry which is preliminary data.</text>
</comment>
<proteinExistence type="predicted"/>
<dbReference type="Proteomes" id="UP001165190">
    <property type="component" value="Unassembled WGS sequence"/>
</dbReference>
<organism evidence="1 2">
    <name type="scientific">Hibiscus trionum</name>
    <name type="common">Flower of an hour</name>
    <dbReference type="NCBI Taxonomy" id="183268"/>
    <lineage>
        <taxon>Eukaryota</taxon>
        <taxon>Viridiplantae</taxon>
        <taxon>Streptophyta</taxon>
        <taxon>Embryophyta</taxon>
        <taxon>Tracheophyta</taxon>
        <taxon>Spermatophyta</taxon>
        <taxon>Magnoliopsida</taxon>
        <taxon>eudicotyledons</taxon>
        <taxon>Gunneridae</taxon>
        <taxon>Pentapetalae</taxon>
        <taxon>rosids</taxon>
        <taxon>malvids</taxon>
        <taxon>Malvales</taxon>
        <taxon>Malvaceae</taxon>
        <taxon>Malvoideae</taxon>
        <taxon>Hibiscus</taxon>
    </lineage>
</organism>
<reference evidence="1" key="1">
    <citation type="submission" date="2023-05" db="EMBL/GenBank/DDBJ databases">
        <title>Genome and transcriptome analyses reveal genes involved in the formation of fine ridges on petal epidermal cells in Hibiscus trionum.</title>
        <authorList>
            <person name="Koshimizu S."/>
            <person name="Masuda S."/>
            <person name="Ishii T."/>
            <person name="Shirasu K."/>
            <person name="Hoshino A."/>
            <person name="Arita M."/>
        </authorList>
    </citation>
    <scope>NUCLEOTIDE SEQUENCE</scope>
    <source>
        <strain evidence="1">Hamamatsu line</strain>
    </source>
</reference>
<name>A0A9W7J9B4_HIBTR</name>
<keyword evidence="2" id="KW-1185">Reference proteome</keyword>
<sequence>MVSSATRNRFMMETMVKSRLWKSLMTGDDEMKVENRDCEVKTEGFSLSNGGGKRRVKSVPRNPKKLWMRGIKVMVEKKKKKMQVVEMNEEFWKEVENGGFIKGDEMEFFEGDTNIFVGTKDIC</sequence>
<evidence type="ECO:0000313" key="2">
    <source>
        <dbReference type="Proteomes" id="UP001165190"/>
    </source>
</evidence>
<accession>A0A9W7J9B4</accession>
<dbReference type="AlphaFoldDB" id="A0A9W7J9B4"/>
<evidence type="ECO:0000313" key="1">
    <source>
        <dbReference type="EMBL" id="GMJ08698.1"/>
    </source>
</evidence>
<dbReference type="EMBL" id="BSYR01000052">
    <property type="protein sequence ID" value="GMJ08698.1"/>
    <property type="molecule type" value="Genomic_DNA"/>
</dbReference>
<gene>
    <name evidence="1" type="ORF">HRI_004539000</name>
</gene>